<dbReference type="SUPFAM" id="SSF58104">
    <property type="entry name" value="Methyl-accepting chemotaxis protein (MCP) signaling domain"/>
    <property type="match status" value="1"/>
</dbReference>
<dbReference type="Proteomes" id="UP000589292">
    <property type="component" value="Unassembled WGS sequence"/>
</dbReference>
<keyword evidence="4" id="KW-0807">Transducer</keyword>
<comment type="similarity">
    <text evidence="3">Belongs to the methyl-accepting chemotaxis (MCP) protein family.</text>
</comment>
<feature type="domain" description="HAMP" evidence="9">
    <location>
        <begin position="210"/>
        <end position="262"/>
    </location>
</feature>
<dbReference type="EMBL" id="VDES01000001">
    <property type="protein sequence ID" value="MBA1372886.1"/>
    <property type="molecule type" value="Genomic_DNA"/>
</dbReference>
<reference evidence="10 11" key="1">
    <citation type="journal article" date="1994" name="Int. J. Syst. Bacteriol.">
        <title>Phylogenetic positions of novel aerobic, bacteriochlorophyll a-containing bacteria and description of Roseococcus thiosulfatophilus gen. nov., sp. nov., Erythromicrobium ramosum gen. nov., sp. nov., and Erythrobacter litoralis sp. nov.</title>
        <authorList>
            <person name="Yurkov V."/>
            <person name="Stackebrandt E."/>
            <person name="Holmes A."/>
            <person name="Fuerst J.A."/>
            <person name="Hugenholtz P."/>
            <person name="Golecki J."/>
            <person name="Gad'on N."/>
            <person name="Gorlenko V.M."/>
            <person name="Kompantseva E.I."/>
            <person name="Drews G."/>
        </authorList>
    </citation>
    <scope>NUCLEOTIDE SEQUENCE [LARGE SCALE GENOMIC DNA]</scope>
    <source>
        <strain evidence="10 11">KR-99</strain>
    </source>
</reference>
<evidence type="ECO:0000313" key="11">
    <source>
        <dbReference type="Proteomes" id="UP000589292"/>
    </source>
</evidence>
<protein>
    <submittedName>
        <fullName evidence="10">HAMP domain-containing protein</fullName>
    </submittedName>
</protein>
<accession>A0A7V8RAJ2</accession>
<keyword evidence="6" id="KW-1133">Transmembrane helix</keyword>
<evidence type="ECO:0000256" key="2">
    <source>
        <dbReference type="ARBA" id="ARBA00022500"/>
    </source>
</evidence>
<dbReference type="Pfam" id="PF00015">
    <property type="entry name" value="MCPsignal"/>
    <property type="match status" value="1"/>
</dbReference>
<dbReference type="PROSITE" id="PS50885">
    <property type="entry name" value="HAMP"/>
    <property type="match status" value="2"/>
</dbReference>
<dbReference type="SMART" id="SM00304">
    <property type="entry name" value="HAMP"/>
    <property type="match status" value="2"/>
</dbReference>
<evidence type="ECO:0000259" key="9">
    <source>
        <dbReference type="PROSITE" id="PS50885"/>
    </source>
</evidence>
<evidence type="ECO:0000256" key="5">
    <source>
        <dbReference type="SAM" id="MobiDB-lite"/>
    </source>
</evidence>
<feature type="region of interest" description="Disordered" evidence="5">
    <location>
        <begin position="569"/>
        <end position="613"/>
    </location>
</feature>
<keyword evidence="6" id="KW-0812">Transmembrane</keyword>
<comment type="caution">
    <text evidence="10">The sequence shown here is derived from an EMBL/GenBank/DDBJ whole genome shotgun (WGS) entry which is preliminary data.</text>
</comment>
<dbReference type="InterPro" id="IPR004090">
    <property type="entry name" value="Chemotax_Me-accpt_rcpt"/>
</dbReference>
<keyword evidence="6" id="KW-0472">Membrane</keyword>
<dbReference type="CDD" id="cd11386">
    <property type="entry name" value="MCP_signal"/>
    <property type="match status" value="1"/>
</dbReference>
<feature type="domain" description="T-SNARE coiled-coil homology" evidence="8">
    <location>
        <begin position="481"/>
        <end position="543"/>
    </location>
</feature>
<dbReference type="PROSITE" id="PS50111">
    <property type="entry name" value="CHEMOTAXIS_TRANSDUC_2"/>
    <property type="match status" value="1"/>
</dbReference>
<evidence type="ECO:0000256" key="4">
    <source>
        <dbReference type="PROSITE-ProRule" id="PRU00284"/>
    </source>
</evidence>
<dbReference type="InterPro" id="IPR051310">
    <property type="entry name" value="MCP_chemotaxis"/>
</dbReference>
<dbReference type="SUPFAM" id="SSF158472">
    <property type="entry name" value="HAMP domain-like"/>
    <property type="match status" value="1"/>
</dbReference>
<keyword evidence="11" id="KW-1185">Reference proteome</keyword>
<gene>
    <name evidence="10" type="ORF">FG486_00930</name>
</gene>
<organism evidence="10 11">
    <name type="scientific">Sphingomonas ursincola</name>
    <dbReference type="NCBI Taxonomy" id="56361"/>
    <lineage>
        <taxon>Bacteria</taxon>
        <taxon>Pseudomonadati</taxon>
        <taxon>Pseudomonadota</taxon>
        <taxon>Alphaproteobacteria</taxon>
        <taxon>Sphingomonadales</taxon>
        <taxon>Sphingomonadaceae</taxon>
        <taxon>Sphingomonas</taxon>
    </lineage>
</organism>
<proteinExistence type="inferred from homology"/>
<dbReference type="Pfam" id="PF05227">
    <property type="entry name" value="CHASE3"/>
    <property type="match status" value="1"/>
</dbReference>
<dbReference type="Gene3D" id="6.10.340.10">
    <property type="match status" value="1"/>
</dbReference>
<feature type="transmembrane region" description="Helical" evidence="6">
    <location>
        <begin position="182"/>
        <end position="208"/>
    </location>
</feature>
<comment type="subcellular location">
    <subcellularLocation>
        <location evidence="1">Membrane</location>
    </subcellularLocation>
</comment>
<dbReference type="GO" id="GO:0004888">
    <property type="term" value="F:transmembrane signaling receptor activity"/>
    <property type="evidence" value="ECO:0007669"/>
    <property type="project" value="InterPro"/>
</dbReference>
<dbReference type="PRINTS" id="PR00260">
    <property type="entry name" value="CHEMTRNSDUCR"/>
</dbReference>
<evidence type="ECO:0000256" key="3">
    <source>
        <dbReference type="ARBA" id="ARBA00029447"/>
    </source>
</evidence>
<evidence type="ECO:0000256" key="6">
    <source>
        <dbReference type="SAM" id="Phobius"/>
    </source>
</evidence>
<dbReference type="PROSITE" id="PS50192">
    <property type="entry name" value="T_SNARE"/>
    <property type="match status" value="1"/>
</dbReference>
<name>A0A7V8RAJ2_9SPHN</name>
<sequence>MIMLNKLNIPRKLSLSFLMICSSAALMMIVFAVNLWMIQSSTEQNNHSQLIYGKVQVLETSLLRQNSQFRGYLVTGDESYLKSYYEGRDEYDAAAKELETLIVNPAHLKLLEEARSETLAWRKNWGDKLIKWTQQGRGEAAVEAVRNAGKAVLVSKAVLPLRDIRDAELASIERNSARQDSALTSATVALVIGGIALIGIAIGLAVALSRAIALPITRLTDAMASLAAGKNAIDVDVNRSDELGDMARAVVVFRDAAVAKARADQDQANVVTALGKGLEALASGDMTYQITEPFAANYDGLRMTFNRTVEGLETSLSSVASSAQSVHNGAGEIRAASEDLSQRTEQQAASLEGAASAMDKVTGMVSESASSAKTARIEIDTVHKDANEGGQVVDKAVSAMDAIERSSQEIGQIINVIDSIAFQTNLLALNAGVEAARAGESGKGFAVVANEVRSLAQRSADAAKDIKALITASSEQVQEGVSLVAETGKMFDRIMGRIGDVSRMVAEIAEGAETQSSNLRSVNTSVGDMDKMTQQNAAMVEETTAAARTLASEADELASLVGRFRLKTTHGRAAAPASSGGFSRPVAKPRPIPRTSGNLALSPAVDDDDWSEF</sequence>
<dbReference type="InterPro" id="IPR007891">
    <property type="entry name" value="CHASE3"/>
</dbReference>
<dbReference type="GO" id="GO:0007165">
    <property type="term" value="P:signal transduction"/>
    <property type="evidence" value="ECO:0007669"/>
    <property type="project" value="UniProtKB-KW"/>
</dbReference>
<evidence type="ECO:0000256" key="1">
    <source>
        <dbReference type="ARBA" id="ARBA00004370"/>
    </source>
</evidence>
<dbReference type="Gene3D" id="1.10.287.950">
    <property type="entry name" value="Methyl-accepting chemotaxis protein"/>
    <property type="match status" value="1"/>
</dbReference>
<evidence type="ECO:0000259" key="8">
    <source>
        <dbReference type="PROSITE" id="PS50192"/>
    </source>
</evidence>
<dbReference type="GO" id="GO:0016020">
    <property type="term" value="C:membrane"/>
    <property type="evidence" value="ECO:0007669"/>
    <property type="project" value="UniProtKB-SubCell"/>
</dbReference>
<dbReference type="InterPro" id="IPR004089">
    <property type="entry name" value="MCPsignal_dom"/>
</dbReference>
<keyword evidence="2" id="KW-0145">Chemotaxis</keyword>
<dbReference type="CDD" id="cd06225">
    <property type="entry name" value="HAMP"/>
    <property type="match status" value="1"/>
</dbReference>
<dbReference type="AlphaFoldDB" id="A0A7V8RAJ2"/>
<dbReference type="InterPro" id="IPR003660">
    <property type="entry name" value="HAMP_dom"/>
</dbReference>
<feature type="domain" description="HAMP" evidence="9">
    <location>
        <begin position="265"/>
        <end position="317"/>
    </location>
</feature>
<evidence type="ECO:0000259" key="7">
    <source>
        <dbReference type="PROSITE" id="PS50111"/>
    </source>
</evidence>
<dbReference type="GO" id="GO:0006935">
    <property type="term" value="P:chemotaxis"/>
    <property type="evidence" value="ECO:0007669"/>
    <property type="project" value="UniProtKB-KW"/>
</dbReference>
<feature type="domain" description="Methyl-accepting transducer" evidence="7">
    <location>
        <begin position="322"/>
        <end position="551"/>
    </location>
</feature>
<dbReference type="Pfam" id="PF00672">
    <property type="entry name" value="HAMP"/>
    <property type="match status" value="1"/>
</dbReference>
<dbReference type="PANTHER" id="PTHR43531">
    <property type="entry name" value="PROTEIN ICFG"/>
    <property type="match status" value="1"/>
</dbReference>
<evidence type="ECO:0000313" key="10">
    <source>
        <dbReference type="EMBL" id="MBA1372886.1"/>
    </source>
</evidence>
<dbReference type="SMART" id="SM00283">
    <property type="entry name" value="MA"/>
    <property type="match status" value="1"/>
</dbReference>
<dbReference type="InterPro" id="IPR000727">
    <property type="entry name" value="T_SNARE_dom"/>
</dbReference>
<dbReference type="PANTHER" id="PTHR43531:SF11">
    <property type="entry name" value="METHYL-ACCEPTING CHEMOTAXIS PROTEIN 3"/>
    <property type="match status" value="1"/>
</dbReference>
<dbReference type="FunFam" id="1.10.287.950:FF:000001">
    <property type="entry name" value="Methyl-accepting chemotaxis sensory transducer"/>
    <property type="match status" value="1"/>
</dbReference>